<evidence type="ECO:0000256" key="1">
    <source>
        <dbReference type="ARBA" id="ARBA00001911"/>
    </source>
</evidence>
<protein>
    <submittedName>
        <fullName evidence="14">NAD-dependent epimerase/dehydratase</fullName>
    </submittedName>
</protein>
<dbReference type="FunFam" id="3.40.50.720:FF:000065">
    <property type="entry name" value="UDP-glucuronic acid decarboxylase 1"/>
    <property type="match status" value="1"/>
</dbReference>
<evidence type="ECO:0000313" key="14">
    <source>
        <dbReference type="EMBL" id="KFE35871.1"/>
    </source>
</evidence>
<dbReference type="PANTHER" id="PTHR43078:SF6">
    <property type="entry name" value="UDP-GLUCURONIC ACID DECARBOXYLASE 1"/>
    <property type="match status" value="1"/>
</dbReference>
<sequence>MGSHLCDRLIEQGHQVICLDNLQTGRRRNIAHLERHPRFSFVEHDVIVPFSHSGPLDRIYNLACPASPPKYQRDPINTFQICILGAFNMLALADRKGARILQASTSEVYGDPDISPQPEEYRGVVNTVGPRSCYDEGKRAAETLFHDYHLTHGTDIRIARIFNTYGPRMAPDDGRVVSNFVTQAISGLPITIYGDGMQTRSLCYVDDLLAGMIALMESETVGPRPVNLGNPGEYTVAAIARIVREICGAQSPIIHKPLPIDDPLQRCPDITRAGVTLGWAPKVALRAGLLPTITYFRDAVLGQEIGGVA</sequence>
<comment type="subcellular location">
    <subcellularLocation>
        <location evidence="2">Golgi apparatus membrane</location>
        <topology evidence="2">Single-pass type II membrane protein</topology>
    </subcellularLocation>
    <subcellularLocation>
        <location evidence="12">Golgi apparatus</location>
        <location evidence="12">Golgi stack membrane</location>
    </subcellularLocation>
</comment>
<keyword evidence="3" id="KW-0812">Transmembrane</keyword>
<dbReference type="GO" id="GO:0070403">
    <property type="term" value="F:NAD+ binding"/>
    <property type="evidence" value="ECO:0007669"/>
    <property type="project" value="InterPro"/>
</dbReference>
<dbReference type="PANTHER" id="PTHR43078">
    <property type="entry name" value="UDP-GLUCURONIC ACID DECARBOXYLASE-RELATED"/>
    <property type="match status" value="1"/>
</dbReference>
<dbReference type="SUPFAM" id="SSF51735">
    <property type="entry name" value="NAD(P)-binding Rossmann-fold domains"/>
    <property type="match status" value="1"/>
</dbReference>
<dbReference type="Proteomes" id="UP000028607">
    <property type="component" value="Unassembled WGS sequence"/>
</dbReference>
<keyword evidence="4" id="KW-0210">Decarboxylase</keyword>
<evidence type="ECO:0000256" key="4">
    <source>
        <dbReference type="ARBA" id="ARBA00022793"/>
    </source>
</evidence>
<evidence type="ECO:0000259" key="13">
    <source>
        <dbReference type="Pfam" id="PF01370"/>
    </source>
</evidence>
<dbReference type="CDD" id="cd05230">
    <property type="entry name" value="UGD_SDR_e"/>
    <property type="match status" value="1"/>
</dbReference>
<reference evidence="15" key="1">
    <citation type="submission" date="2013-04" db="EMBL/GenBank/DDBJ databases">
        <title>Thioclava sp. 13D2W-2 Genome Sequencing.</title>
        <authorList>
            <person name="Lai Q."/>
            <person name="Li G."/>
            <person name="Shao Z."/>
        </authorList>
    </citation>
    <scope>NUCLEOTIDE SEQUENCE [LARGE SCALE GENOMIC DNA]</scope>
    <source>
        <strain evidence="15">13D2W-2</strain>
    </source>
</reference>
<evidence type="ECO:0000256" key="9">
    <source>
        <dbReference type="ARBA" id="ARBA00023136"/>
    </source>
</evidence>
<keyword evidence="6" id="KW-1133">Transmembrane helix</keyword>
<evidence type="ECO:0000256" key="3">
    <source>
        <dbReference type="ARBA" id="ARBA00022692"/>
    </source>
</evidence>
<evidence type="ECO:0000256" key="12">
    <source>
        <dbReference type="ARBA" id="ARBA00037859"/>
    </source>
</evidence>
<dbReference type="InterPro" id="IPR001509">
    <property type="entry name" value="Epimerase_deHydtase"/>
</dbReference>
<evidence type="ECO:0000256" key="10">
    <source>
        <dbReference type="ARBA" id="ARBA00023180"/>
    </source>
</evidence>
<evidence type="ECO:0000256" key="11">
    <source>
        <dbReference type="ARBA" id="ARBA00023239"/>
    </source>
</evidence>
<proteinExistence type="predicted"/>
<dbReference type="PATRIC" id="fig|1317124.6.peg.922"/>
<dbReference type="AlphaFoldDB" id="A0A085TYS4"/>
<dbReference type="GO" id="GO:0033320">
    <property type="term" value="P:UDP-D-xylose biosynthetic process"/>
    <property type="evidence" value="ECO:0007669"/>
    <property type="project" value="UniProtKB-UniPathway"/>
</dbReference>
<evidence type="ECO:0000256" key="8">
    <source>
        <dbReference type="ARBA" id="ARBA00023034"/>
    </source>
</evidence>
<dbReference type="Pfam" id="PF01370">
    <property type="entry name" value="Epimerase"/>
    <property type="match status" value="1"/>
</dbReference>
<dbReference type="InterPro" id="IPR044516">
    <property type="entry name" value="UXS-like"/>
</dbReference>
<dbReference type="GO" id="GO:0005737">
    <property type="term" value="C:cytoplasm"/>
    <property type="evidence" value="ECO:0007669"/>
    <property type="project" value="TreeGrafter"/>
</dbReference>
<evidence type="ECO:0000313" key="15">
    <source>
        <dbReference type="Proteomes" id="UP000028607"/>
    </source>
</evidence>
<dbReference type="GO" id="GO:0042732">
    <property type="term" value="P:D-xylose metabolic process"/>
    <property type="evidence" value="ECO:0007669"/>
    <property type="project" value="InterPro"/>
</dbReference>
<keyword evidence="15" id="KW-1185">Reference proteome</keyword>
<keyword evidence="5" id="KW-0735">Signal-anchor</keyword>
<keyword evidence="7" id="KW-0520">NAD</keyword>
<dbReference type="STRING" id="1317124.DW2_04560"/>
<dbReference type="UniPathway" id="UPA00796">
    <property type="reaction ID" value="UER00771"/>
</dbReference>
<name>A0A085TYS4_9RHOB</name>
<dbReference type="Gene3D" id="3.40.50.720">
    <property type="entry name" value="NAD(P)-binding Rossmann-like Domain"/>
    <property type="match status" value="1"/>
</dbReference>
<evidence type="ECO:0000256" key="6">
    <source>
        <dbReference type="ARBA" id="ARBA00022989"/>
    </source>
</evidence>
<keyword evidence="9" id="KW-0472">Membrane</keyword>
<comment type="caution">
    <text evidence="14">The sequence shown here is derived from an EMBL/GenBank/DDBJ whole genome shotgun (WGS) entry which is preliminary data.</text>
</comment>
<dbReference type="EMBL" id="AQRC01000003">
    <property type="protein sequence ID" value="KFE35871.1"/>
    <property type="molecule type" value="Genomic_DNA"/>
</dbReference>
<dbReference type="eggNOG" id="COG0451">
    <property type="taxonomic scope" value="Bacteria"/>
</dbReference>
<feature type="domain" description="NAD-dependent epimerase/dehydratase" evidence="13">
    <location>
        <begin position="1"/>
        <end position="229"/>
    </location>
</feature>
<dbReference type="InterPro" id="IPR036291">
    <property type="entry name" value="NAD(P)-bd_dom_sf"/>
</dbReference>
<organism evidence="14 15">
    <name type="scientific">Thioclava atlantica</name>
    <dbReference type="NCBI Taxonomy" id="1317124"/>
    <lineage>
        <taxon>Bacteria</taxon>
        <taxon>Pseudomonadati</taxon>
        <taxon>Pseudomonadota</taxon>
        <taxon>Alphaproteobacteria</taxon>
        <taxon>Rhodobacterales</taxon>
        <taxon>Paracoccaceae</taxon>
        <taxon>Thioclava</taxon>
    </lineage>
</organism>
<evidence type="ECO:0000256" key="5">
    <source>
        <dbReference type="ARBA" id="ARBA00022968"/>
    </source>
</evidence>
<reference evidence="14 15" key="2">
    <citation type="journal article" date="2015" name="Antonie Van Leeuwenhoek">
        <title>Thioclava indica sp. nov., isolated from surface seawater of the Indian Ocean.</title>
        <authorList>
            <person name="Liu Y."/>
            <person name="Lai Q."/>
            <person name="Du J."/>
            <person name="Xu H."/>
            <person name="Jiang L."/>
            <person name="Shao Z."/>
        </authorList>
    </citation>
    <scope>NUCLEOTIDE SEQUENCE [LARGE SCALE GENOMIC DNA]</scope>
    <source>
        <strain evidence="14 15">13D2W-2</strain>
    </source>
</reference>
<comment type="cofactor">
    <cofactor evidence="1">
        <name>NAD(+)</name>
        <dbReference type="ChEBI" id="CHEBI:57540"/>
    </cofactor>
</comment>
<accession>A0A085TYS4</accession>
<gene>
    <name evidence="14" type="ORF">DW2_04560</name>
</gene>
<evidence type="ECO:0000256" key="2">
    <source>
        <dbReference type="ARBA" id="ARBA00004323"/>
    </source>
</evidence>
<dbReference type="GO" id="GO:0048040">
    <property type="term" value="F:UDP-glucuronate decarboxylase activity"/>
    <property type="evidence" value="ECO:0007669"/>
    <property type="project" value="TreeGrafter"/>
</dbReference>
<keyword evidence="10" id="KW-0325">Glycoprotein</keyword>
<evidence type="ECO:0000256" key="7">
    <source>
        <dbReference type="ARBA" id="ARBA00023027"/>
    </source>
</evidence>
<keyword evidence="8" id="KW-0333">Golgi apparatus</keyword>
<keyword evidence="11" id="KW-0456">Lyase</keyword>